<evidence type="ECO:0000256" key="2">
    <source>
        <dbReference type="ARBA" id="ARBA00022692"/>
    </source>
</evidence>
<comment type="caution">
    <text evidence="9">The sequence shown here is derived from an EMBL/GenBank/DDBJ whole genome shotgun (WGS) entry which is preliminary data.</text>
</comment>
<keyword evidence="5" id="KW-0175">Coiled coil</keyword>
<feature type="domain" description="p-hydroxybenzoic acid efflux pump subunit AaeA-like beta-barrel" evidence="8">
    <location>
        <begin position="190"/>
        <end position="287"/>
    </location>
</feature>
<evidence type="ECO:0000256" key="4">
    <source>
        <dbReference type="ARBA" id="ARBA00023136"/>
    </source>
</evidence>
<accession>U4VDL3</accession>
<dbReference type="Proteomes" id="UP000016842">
    <property type="component" value="Unassembled WGS sequence"/>
</dbReference>
<dbReference type="Gene3D" id="1.10.287.470">
    <property type="entry name" value="Helix hairpin bin"/>
    <property type="match status" value="1"/>
</dbReference>
<dbReference type="InterPro" id="IPR058625">
    <property type="entry name" value="MdtA-like_BSH"/>
</dbReference>
<dbReference type="Gene3D" id="2.40.30.170">
    <property type="match status" value="1"/>
</dbReference>
<evidence type="ECO:0000256" key="1">
    <source>
        <dbReference type="ARBA" id="ARBA00009477"/>
    </source>
</evidence>
<keyword evidence="4 6" id="KW-0472">Membrane</keyword>
<name>U4VDL3_9HYPH</name>
<dbReference type="GO" id="GO:0016020">
    <property type="term" value="C:membrane"/>
    <property type="evidence" value="ECO:0007669"/>
    <property type="project" value="InterPro"/>
</dbReference>
<dbReference type="PANTHER" id="PTHR30367:SF12">
    <property type="entry name" value="P-HYDROXYBENZOIC ACID EFFLUX PUMP SUBUNIT AAEA"/>
    <property type="match status" value="1"/>
</dbReference>
<dbReference type="GO" id="GO:0022857">
    <property type="term" value="F:transmembrane transporter activity"/>
    <property type="evidence" value="ECO:0007669"/>
    <property type="project" value="InterPro"/>
</dbReference>
<dbReference type="PANTHER" id="PTHR30367">
    <property type="entry name" value="P-HYDROXYBENZOIC ACID EFFLUX PUMP SUBUNIT AAEA-RELATED"/>
    <property type="match status" value="1"/>
</dbReference>
<keyword evidence="2 6" id="KW-0812">Transmembrane</keyword>
<dbReference type="EMBL" id="ASXJ01000090">
    <property type="protein sequence ID" value="ERM02374.1"/>
    <property type="molecule type" value="Genomic_DNA"/>
</dbReference>
<evidence type="ECO:0000259" key="8">
    <source>
        <dbReference type="Pfam" id="PF25963"/>
    </source>
</evidence>
<sequence length="289" mass="31811">MKKLFAHSGRVFVTLVMVTMAGLLGWHLWDYYMNAPWTRDGKIRADVVRVAPDVSGLVGEVLVHDNEAVHRGDVIFRIDQARYKLALQTAEAKIDSSKAALDMANRDLVRYRQLNDTTVTRQKLEQIETTAQQAEAAYRQAQLDRDLAALNLDRSSVKAPVNGVVTNFSLQPGDYVSAGSAVTALVDTDSYYVSGYFEENKLERIQVGDPVVIDIMGSKVQLKGGKVEGIAGGIEDRERSDSSSLLANVSPTFNWVRLAQRVPVRVKLEDVPDGVHLVAGRTVSVSIVN</sequence>
<dbReference type="InterPro" id="IPR058634">
    <property type="entry name" value="AaeA-lik-b-barrel"/>
</dbReference>
<evidence type="ECO:0000256" key="3">
    <source>
        <dbReference type="ARBA" id="ARBA00022989"/>
    </source>
</evidence>
<dbReference type="Gene3D" id="2.40.50.100">
    <property type="match status" value="1"/>
</dbReference>
<feature type="coiled-coil region" evidence="5">
    <location>
        <begin position="87"/>
        <end position="144"/>
    </location>
</feature>
<evidence type="ECO:0000259" key="7">
    <source>
        <dbReference type="Pfam" id="PF25917"/>
    </source>
</evidence>
<gene>
    <name evidence="9" type="ORF">Q644_16960</name>
</gene>
<reference evidence="9 10" key="1">
    <citation type="journal article" date="2014" name="FEMS Microbiol. Lett.">
        <title>Genome sequencing analysis reveals virulence-related gene content of Ochrobactrum intermedium strain 229E, a urease-positive strain isolated from the human gastric niche.</title>
        <authorList>
            <person name="Kulkarni G.J."/>
            <person name="Shetty S."/>
            <person name="Dharne M.S."/>
            <person name="Shouche Y.S."/>
        </authorList>
    </citation>
    <scope>NUCLEOTIDE SEQUENCE [LARGE SCALE GENOMIC DNA]</scope>
    <source>
        <strain evidence="9 10">229E</strain>
    </source>
</reference>
<dbReference type="InterPro" id="IPR050393">
    <property type="entry name" value="MFP_Efflux_Pump"/>
</dbReference>
<dbReference type="AlphaFoldDB" id="U4VDL3"/>
<evidence type="ECO:0000256" key="6">
    <source>
        <dbReference type="SAM" id="Phobius"/>
    </source>
</evidence>
<keyword evidence="3 6" id="KW-1133">Transmembrane helix</keyword>
<feature type="domain" description="Multidrug resistance protein MdtA-like barrel-sandwich hybrid" evidence="7">
    <location>
        <begin position="47"/>
        <end position="187"/>
    </location>
</feature>
<dbReference type="Pfam" id="PF25963">
    <property type="entry name" value="Beta-barrel_AAEA"/>
    <property type="match status" value="1"/>
</dbReference>
<protein>
    <submittedName>
        <fullName evidence="9">FusE-MFP/HlyD family membrane protein</fullName>
    </submittedName>
</protein>
<dbReference type="Pfam" id="PF25917">
    <property type="entry name" value="BSH_RND"/>
    <property type="match status" value="1"/>
</dbReference>
<evidence type="ECO:0000313" key="10">
    <source>
        <dbReference type="Proteomes" id="UP000016842"/>
    </source>
</evidence>
<dbReference type="InterPro" id="IPR006143">
    <property type="entry name" value="RND_pump_MFP"/>
</dbReference>
<evidence type="ECO:0000256" key="5">
    <source>
        <dbReference type="SAM" id="Coils"/>
    </source>
</evidence>
<comment type="similarity">
    <text evidence="1">Belongs to the membrane fusion protein (MFP) (TC 8.A.1) family.</text>
</comment>
<dbReference type="PATRIC" id="fig|1337887.3.peg.1796"/>
<evidence type="ECO:0000313" key="9">
    <source>
        <dbReference type="EMBL" id="ERM02374.1"/>
    </source>
</evidence>
<proteinExistence type="inferred from homology"/>
<organism evidence="9 10">
    <name type="scientific">Brucella intermedia 229E</name>
    <dbReference type="NCBI Taxonomy" id="1337887"/>
    <lineage>
        <taxon>Bacteria</taxon>
        <taxon>Pseudomonadati</taxon>
        <taxon>Pseudomonadota</taxon>
        <taxon>Alphaproteobacteria</taxon>
        <taxon>Hyphomicrobiales</taxon>
        <taxon>Brucellaceae</taxon>
        <taxon>Brucella/Ochrobactrum group</taxon>
        <taxon>Brucella</taxon>
    </lineage>
</organism>
<dbReference type="SUPFAM" id="SSF111369">
    <property type="entry name" value="HlyD-like secretion proteins"/>
    <property type="match status" value="1"/>
</dbReference>
<dbReference type="NCBIfam" id="TIGR01730">
    <property type="entry name" value="RND_mfp"/>
    <property type="match status" value="1"/>
</dbReference>
<feature type="transmembrane region" description="Helical" evidence="6">
    <location>
        <begin position="12"/>
        <end position="29"/>
    </location>
</feature>